<protein>
    <submittedName>
        <fullName evidence="2">Uncharacterized protein</fullName>
    </submittedName>
</protein>
<evidence type="ECO:0000256" key="1">
    <source>
        <dbReference type="SAM" id="MobiDB-lite"/>
    </source>
</evidence>
<feature type="region of interest" description="Disordered" evidence="1">
    <location>
        <begin position="1"/>
        <end position="32"/>
    </location>
</feature>
<sequence>MKTSVRVGGLAADRPPYLGGNLHKNRQPGRSPRVQAIGDLAYSATKLAKFG</sequence>
<gene>
    <name evidence="2" type="ORF">LOC68_01020</name>
</gene>
<dbReference type="Proteomes" id="UP001139103">
    <property type="component" value="Unassembled WGS sequence"/>
</dbReference>
<keyword evidence="3" id="KW-1185">Reference proteome</keyword>
<organism evidence="2 3">
    <name type="scientific">Blastopirellula sediminis</name>
    <dbReference type="NCBI Taxonomy" id="2894196"/>
    <lineage>
        <taxon>Bacteria</taxon>
        <taxon>Pseudomonadati</taxon>
        <taxon>Planctomycetota</taxon>
        <taxon>Planctomycetia</taxon>
        <taxon>Pirellulales</taxon>
        <taxon>Pirellulaceae</taxon>
        <taxon>Blastopirellula</taxon>
    </lineage>
</organism>
<dbReference type="EMBL" id="JAJKFT010000002">
    <property type="protein sequence ID" value="MCC9626975.1"/>
    <property type="molecule type" value="Genomic_DNA"/>
</dbReference>
<name>A0A9X1MIQ5_9BACT</name>
<evidence type="ECO:0000313" key="3">
    <source>
        <dbReference type="Proteomes" id="UP001139103"/>
    </source>
</evidence>
<evidence type="ECO:0000313" key="2">
    <source>
        <dbReference type="EMBL" id="MCC9626975.1"/>
    </source>
</evidence>
<proteinExistence type="predicted"/>
<dbReference type="RefSeq" id="WP_230214535.1">
    <property type="nucleotide sequence ID" value="NZ_JAJKFT010000002.1"/>
</dbReference>
<dbReference type="AlphaFoldDB" id="A0A9X1MIQ5"/>
<reference evidence="2" key="1">
    <citation type="submission" date="2021-11" db="EMBL/GenBank/DDBJ databases">
        <title>Genome sequence.</title>
        <authorList>
            <person name="Sun Q."/>
        </authorList>
    </citation>
    <scope>NUCLEOTIDE SEQUENCE</scope>
    <source>
        <strain evidence="2">JC732</strain>
    </source>
</reference>
<accession>A0A9X1MIQ5</accession>
<comment type="caution">
    <text evidence="2">The sequence shown here is derived from an EMBL/GenBank/DDBJ whole genome shotgun (WGS) entry which is preliminary data.</text>
</comment>